<proteinExistence type="predicted"/>
<dbReference type="AlphaFoldDB" id="X1IPS5"/>
<accession>X1IPS5</accession>
<protein>
    <submittedName>
        <fullName evidence="1">Uncharacterized protein</fullName>
    </submittedName>
</protein>
<feature type="non-terminal residue" evidence="1">
    <location>
        <position position="1"/>
    </location>
</feature>
<name>X1IPS5_9ZZZZ</name>
<evidence type="ECO:0000313" key="1">
    <source>
        <dbReference type="EMBL" id="GAH83702.1"/>
    </source>
</evidence>
<reference evidence="1" key="1">
    <citation type="journal article" date="2014" name="Front. Microbiol.">
        <title>High frequency of phylogenetically diverse reductive dehalogenase-homologous genes in deep subseafloor sedimentary metagenomes.</title>
        <authorList>
            <person name="Kawai M."/>
            <person name="Futagami T."/>
            <person name="Toyoda A."/>
            <person name="Takaki Y."/>
            <person name="Nishi S."/>
            <person name="Hori S."/>
            <person name="Arai W."/>
            <person name="Tsubouchi T."/>
            <person name="Morono Y."/>
            <person name="Uchiyama I."/>
            <person name="Ito T."/>
            <person name="Fujiyama A."/>
            <person name="Inagaki F."/>
            <person name="Takami H."/>
        </authorList>
    </citation>
    <scope>NUCLEOTIDE SEQUENCE</scope>
    <source>
        <strain evidence="1">Expedition CK06-06</strain>
    </source>
</reference>
<sequence>GSMGKIFIGKNKVNLIKTKGPDPTIIDIGSPAIDRAASVGSRTAVAQDNPANATGIITSVELWFIGAATNVKVATFFLVSGNNLSTRDYEVIGNVSGGSKQIKAVNLEVHTGDFIGVYWEETYIELDTSGGNTWQGGADNDYIPCVNQLFTLSAGWVISLYGTGEAVVPVKDVARTGVYSFKTLK</sequence>
<organism evidence="1">
    <name type="scientific">marine sediment metagenome</name>
    <dbReference type="NCBI Taxonomy" id="412755"/>
    <lineage>
        <taxon>unclassified sequences</taxon>
        <taxon>metagenomes</taxon>
        <taxon>ecological metagenomes</taxon>
    </lineage>
</organism>
<comment type="caution">
    <text evidence="1">The sequence shown here is derived from an EMBL/GenBank/DDBJ whole genome shotgun (WGS) entry which is preliminary data.</text>
</comment>
<gene>
    <name evidence="1" type="ORF">S03H2_66799</name>
</gene>
<dbReference type="EMBL" id="BARU01043658">
    <property type="protein sequence ID" value="GAH83702.1"/>
    <property type="molecule type" value="Genomic_DNA"/>
</dbReference>